<name>T1ARV7_9ZZZZ</name>
<evidence type="ECO:0000313" key="2">
    <source>
        <dbReference type="EMBL" id="EQD63301.1"/>
    </source>
</evidence>
<reference evidence="2" key="2">
    <citation type="journal article" date="2014" name="ISME J.">
        <title>Microbial stratification in low pH oxic and suboxic macroscopic growths along an acid mine drainage.</title>
        <authorList>
            <person name="Mendez-Garcia C."/>
            <person name="Mesa V."/>
            <person name="Sprenger R.R."/>
            <person name="Richter M."/>
            <person name="Diez M.S."/>
            <person name="Solano J."/>
            <person name="Bargiela R."/>
            <person name="Golyshina O.V."/>
            <person name="Manteca A."/>
            <person name="Ramos J.L."/>
            <person name="Gallego J.R."/>
            <person name="Llorente I."/>
            <person name="Martins Dos Santos V.A."/>
            <person name="Jensen O.N."/>
            <person name="Pelaez A.I."/>
            <person name="Sanchez J."/>
            <person name="Ferrer M."/>
        </authorList>
    </citation>
    <scope>NUCLEOTIDE SEQUENCE</scope>
</reference>
<proteinExistence type="predicted"/>
<sequence length="151" mass="17289">TFEKLKNIFNLGSINTAKKFVGYIEEAFLAFSVERFSNSMSEVVRAPRKLYVVDHALSQQISNNPLQDKGAIYENIVYLQLERACPADEKIYYWEDYKGREVDFIIKKGRNAIKAIQVSYALNERKDEEVSILVKAIKELALSEGTIITSE</sequence>
<comment type="caution">
    <text evidence="2">The sequence shown here is derived from an EMBL/GenBank/DDBJ whole genome shotgun (WGS) entry which is preliminary data.</text>
</comment>
<dbReference type="PANTHER" id="PTHR33295">
    <property type="entry name" value="ATPASE"/>
    <property type="match status" value="1"/>
</dbReference>
<dbReference type="AlphaFoldDB" id="T1ARV7"/>
<accession>T1ARV7</accession>
<protein>
    <submittedName>
        <fullName evidence="2">Putative ATPase</fullName>
    </submittedName>
</protein>
<gene>
    <name evidence="2" type="ORF">B1A_09198</name>
</gene>
<reference evidence="2" key="1">
    <citation type="submission" date="2013-08" db="EMBL/GenBank/DDBJ databases">
        <authorList>
            <person name="Mendez C."/>
            <person name="Richter M."/>
            <person name="Ferrer M."/>
            <person name="Sanchez J."/>
        </authorList>
    </citation>
    <scope>NUCLEOTIDE SEQUENCE</scope>
</reference>
<evidence type="ECO:0000259" key="1">
    <source>
        <dbReference type="Pfam" id="PF13635"/>
    </source>
</evidence>
<feature type="domain" description="DUF4143" evidence="1">
    <location>
        <begin position="12"/>
        <end position="120"/>
    </location>
</feature>
<feature type="non-terminal residue" evidence="2">
    <location>
        <position position="1"/>
    </location>
</feature>
<dbReference type="InterPro" id="IPR025420">
    <property type="entry name" value="DUF4143"/>
</dbReference>
<dbReference type="Pfam" id="PF13635">
    <property type="entry name" value="DUF4143"/>
    <property type="match status" value="1"/>
</dbReference>
<dbReference type="EMBL" id="AUZX01006549">
    <property type="protein sequence ID" value="EQD63301.1"/>
    <property type="molecule type" value="Genomic_DNA"/>
</dbReference>
<dbReference type="PANTHER" id="PTHR33295:SF8">
    <property type="entry name" value="AAA+ ATPASE DOMAIN-CONTAINING PROTEIN"/>
    <property type="match status" value="1"/>
</dbReference>
<organism evidence="2">
    <name type="scientific">mine drainage metagenome</name>
    <dbReference type="NCBI Taxonomy" id="410659"/>
    <lineage>
        <taxon>unclassified sequences</taxon>
        <taxon>metagenomes</taxon>
        <taxon>ecological metagenomes</taxon>
    </lineage>
</organism>
<feature type="non-terminal residue" evidence="2">
    <location>
        <position position="151"/>
    </location>
</feature>